<proteinExistence type="predicted"/>
<comment type="caution">
    <text evidence="1">The sequence shown here is derived from an EMBL/GenBank/DDBJ whole genome shotgun (WGS) entry which is preliminary data.</text>
</comment>
<dbReference type="Proteomes" id="UP000287033">
    <property type="component" value="Unassembled WGS sequence"/>
</dbReference>
<accession>A0A401SI57</accession>
<evidence type="ECO:0000313" key="1">
    <source>
        <dbReference type="EMBL" id="GCC30092.1"/>
    </source>
</evidence>
<reference evidence="1 2" key="1">
    <citation type="journal article" date="2018" name="Nat. Ecol. Evol.">
        <title>Shark genomes provide insights into elasmobranch evolution and the origin of vertebrates.</title>
        <authorList>
            <person name="Hara Y"/>
            <person name="Yamaguchi K"/>
            <person name="Onimaru K"/>
            <person name="Kadota M"/>
            <person name="Koyanagi M"/>
            <person name="Keeley SD"/>
            <person name="Tatsumi K"/>
            <person name="Tanaka K"/>
            <person name="Motone F"/>
            <person name="Kageyama Y"/>
            <person name="Nozu R"/>
            <person name="Adachi N"/>
            <person name="Nishimura O"/>
            <person name="Nakagawa R"/>
            <person name="Tanegashima C"/>
            <person name="Kiyatake I"/>
            <person name="Matsumoto R"/>
            <person name="Murakumo K"/>
            <person name="Nishida K"/>
            <person name="Terakita A"/>
            <person name="Kuratani S"/>
            <person name="Sato K"/>
            <person name="Hyodo S Kuraku.S."/>
        </authorList>
    </citation>
    <scope>NUCLEOTIDE SEQUENCE [LARGE SCALE GENOMIC DNA]</scope>
</reference>
<protein>
    <submittedName>
        <fullName evidence="1">Uncharacterized protein</fullName>
    </submittedName>
</protein>
<dbReference type="EMBL" id="BEZZ01000283">
    <property type="protein sequence ID" value="GCC30092.1"/>
    <property type="molecule type" value="Genomic_DNA"/>
</dbReference>
<dbReference type="AlphaFoldDB" id="A0A401SI57"/>
<name>A0A401SI57_CHIPU</name>
<keyword evidence="2" id="KW-1185">Reference proteome</keyword>
<organism evidence="1 2">
    <name type="scientific">Chiloscyllium punctatum</name>
    <name type="common">Brownbanded bambooshark</name>
    <name type="synonym">Hemiscyllium punctatum</name>
    <dbReference type="NCBI Taxonomy" id="137246"/>
    <lineage>
        <taxon>Eukaryota</taxon>
        <taxon>Metazoa</taxon>
        <taxon>Chordata</taxon>
        <taxon>Craniata</taxon>
        <taxon>Vertebrata</taxon>
        <taxon>Chondrichthyes</taxon>
        <taxon>Elasmobranchii</taxon>
        <taxon>Galeomorphii</taxon>
        <taxon>Galeoidea</taxon>
        <taxon>Orectolobiformes</taxon>
        <taxon>Hemiscylliidae</taxon>
        <taxon>Chiloscyllium</taxon>
    </lineage>
</organism>
<sequence length="72" mass="8214">MKHGRKMARLLTAHSSGILFLTGILFLSELGYSPETSLLLHCSNIILKICVEDPLEVHLSPKLRRIHKLIFY</sequence>
<gene>
    <name evidence="1" type="ORF">chiPu_0008536</name>
</gene>
<evidence type="ECO:0000313" key="2">
    <source>
        <dbReference type="Proteomes" id="UP000287033"/>
    </source>
</evidence>